<evidence type="ECO:0000313" key="2">
    <source>
        <dbReference type="EMBL" id="QBM28573.1"/>
    </source>
</evidence>
<reference evidence="2 3" key="1">
    <citation type="submission" date="2019-03" db="EMBL/GenBank/DDBJ databases">
        <authorList>
            <person name="Sebastian G."/>
            <person name="Baumann P."/>
            <person name="Ruckert C."/>
            <person name="Kalinowski J."/>
            <person name="Nebel B."/>
            <person name="Takors R."/>
            <person name="Blombach B."/>
        </authorList>
    </citation>
    <scope>NUCLEOTIDE SEQUENCE [LARGE SCALE GENOMIC DNA]</scope>
    <source>
        <strain evidence="2 3">DSM 1084</strain>
    </source>
</reference>
<dbReference type="GO" id="GO:0033608">
    <property type="term" value="F:formyl-CoA transferase activity"/>
    <property type="evidence" value="ECO:0007669"/>
    <property type="project" value="UniProtKB-EC"/>
</dbReference>
<dbReference type="InterPro" id="IPR050483">
    <property type="entry name" value="CoA-transferase_III_domain"/>
</dbReference>
<dbReference type="KEGG" id="hpse:HPF_12805"/>
<dbReference type="PANTHER" id="PTHR48207">
    <property type="entry name" value="SUCCINATE--HYDROXYMETHYLGLUTARATE COA-TRANSFERASE"/>
    <property type="match status" value="1"/>
</dbReference>
<dbReference type="EC" id="2.8.3.16" evidence="2"/>
<keyword evidence="1 2" id="KW-0808">Transferase</keyword>
<organism evidence="2 3">
    <name type="scientific">Hydrogenophaga pseudoflava</name>
    <name type="common">Pseudomonas carboxydoflava</name>
    <dbReference type="NCBI Taxonomy" id="47421"/>
    <lineage>
        <taxon>Bacteria</taxon>
        <taxon>Pseudomonadati</taxon>
        <taxon>Pseudomonadota</taxon>
        <taxon>Betaproteobacteria</taxon>
        <taxon>Burkholderiales</taxon>
        <taxon>Comamonadaceae</taxon>
        <taxon>Hydrogenophaga</taxon>
    </lineage>
</organism>
<name>A0A4V1ABN4_HYDPS</name>
<proteinExistence type="predicted"/>
<evidence type="ECO:0000313" key="3">
    <source>
        <dbReference type="Proteomes" id="UP000293912"/>
    </source>
</evidence>
<protein>
    <submittedName>
        <fullName evidence="2">Formyl-coenzyme A transferase</fullName>
        <ecNumber evidence="2">2.8.3.16</ecNumber>
    </submittedName>
</protein>
<gene>
    <name evidence="2" type="primary">frc3</name>
    <name evidence="2" type="ORF">HPF_12805</name>
</gene>
<dbReference type="InterPro" id="IPR044855">
    <property type="entry name" value="CoA-Trfase_III_dom3_sf"/>
</dbReference>
<dbReference type="Gene3D" id="3.30.1540.10">
    <property type="entry name" value="formyl-coa transferase, domain 3"/>
    <property type="match status" value="1"/>
</dbReference>
<sequence>MTNEQDKAAPAGPLAGVRVIDLSAVLMGPYATQIFGDHGADVIKIESPEGDSTRHIGPGRNAGMGPMFLHLNRNKRSVVLDLKQPGGLAAMRRLIADADVFIHNLRPASIERLGLDFESVSALNPRIVWCGMYGYGEDGPYAGRPAYDDLIQGAVGIADLQRRAGLPEPRYVPLTIADRMVGLHAAHSVAMALYARERTGRGCRIDVPMFETMASVVLSDHLYGHTFEPPSGGCGYVRLLSQGRRPYATSDGYICALVYNDGHWQRFLRSVERDDLLADPRFADLASRTRHIDEVYGFLGETLRECSSAHWLALFERIDVPAMPLNTMESLLDDPHLSAVGFFHHVEHPSEGPLRTFGVPARWVGHDVGELVPAPRLGEHTAAVLRESGCSASDIEALVASGAAVVTGP</sequence>
<dbReference type="RefSeq" id="WP_060983757.1">
    <property type="nucleotide sequence ID" value="NZ_CP037867.1"/>
</dbReference>
<dbReference type="InterPro" id="IPR023606">
    <property type="entry name" value="CoA-Trfase_III_dom_1_sf"/>
</dbReference>
<dbReference type="PANTHER" id="PTHR48207:SF4">
    <property type="entry name" value="BLL6097 PROTEIN"/>
    <property type="match status" value="1"/>
</dbReference>
<dbReference type="EMBL" id="CP037867">
    <property type="protein sequence ID" value="QBM28573.1"/>
    <property type="molecule type" value="Genomic_DNA"/>
</dbReference>
<keyword evidence="3" id="KW-1185">Reference proteome</keyword>
<dbReference type="AlphaFoldDB" id="A0A4V1ABN4"/>
<dbReference type="Gene3D" id="3.40.50.10540">
    <property type="entry name" value="Crotonobetainyl-coa:carnitine coa-transferase, domain 1"/>
    <property type="match status" value="1"/>
</dbReference>
<dbReference type="InterPro" id="IPR003673">
    <property type="entry name" value="CoA-Trfase_fam_III"/>
</dbReference>
<dbReference type="Proteomes" id="UP000293912">
    <property type="component" value="Chromosome"/>
</dbReference>
<evidence type="ECO:0000256" key="1">
    <source>
        <dbReference type="ARBA" id="ARBA00022679"/>
    </source>
</evidence>
<dbReference type="SUPFAM" id="SSF89796">
    <property type="entry name" value="CoA-transferase family III (CaiB/BaiF)"/>
    <property type="match status" value="1"/>
</dbReference>
<accession>A0A4V1ABN4</accession>
<dbReference type="Pfam" id="PF02515">
    <property type="entry name" value="CoA_transf_3"/>
    <property type="match status" value="1"/>
</dbReference>